<protein>
    <submittedName>
        <fullName evidence="3">Autotransporter domain-containing protein</fullName>
    </submittedName>
</protein>
<feature type="domain" description="Autotransporter" evidence="2">
    <location>
        <begin position="829"/>
        <end position="1106"/>
    </location>
</feature>
<dbReference type="InterPro" id="IPR005546">
    <property type="entry name" value="Autotransporte_beta"/>
</dbReference>
<evidence type="ECO:0000256" key="1">
    <source>
        <dbReference type="SAM" id="MobiDB-lite"/>
    </source>
</evidence>
<feature type="region of interest" description="Disordered" evidence="1">
    <location>
        <begin position="1"/>
        <end position="25"/>
    </location>
</feature>
<dbReference type="Gene3D" id="2.40.128.130">
    <property type="entry name" value="Autotransporter beta-domain"/>
    <property type="match status" value="1"/>
</dbReference>
<accession>A0ABY8IN73</accession>
<evidence type="ECO:0000259" key="2">
    <source>
        <dbReference type="PROSITE" id="PS51208"/>
    </source>
</evidence>
<dbReference type="InterPro" id="IPR036709">
    <property type="entry name" value="Autotransporte_beta_dom_sf"/>
</dbReference>
<dbReference type="NCBIfam" id="TIGR04393">
    <property type="entry name" value="rpt_T5SS_PEPC"/>
    <property type="match status" value="5"/>
</dbReference>
<proteinExistence type="predicted"/>
<dbReference type="Pfam" id="PF03797">
    <property type="entry name" value="Autotransporter"/>
    <property type="match status" value="1"/>
</dbReference>
<dbReference type="NCBIfam" id="TIGR01414">
    <property type="entry name" value="autotrans_barl"/>
    <property type="match status" value="1"/>
</dbReference>
<dbReference type="Proteomes" id="UP000318939">
    <property type="component" value="Plasmid unnamed1"/>
</dbReference>
<dbReference type="InterPro" id="IPR006315">
    <property type="entry name" value="OM_autotransptr_brl_dom"/>
</dbReference>
<sequence>MDTDWTKDGNWLNGGAAGHAPQAGDSVDIDTPASAIIYNNLGAPIPNIAGLTVGNGASGNLTINNALTSTTANLGAGATANGSVTVSGSLGRWSNGDLTVGNAGLGIVTITAAGGYSGSGAATIAADSGSSGTIGVSGGSSYFQTSGPFVIGKAGAGRFEVVTGAAASTAETTIAQVAGATGTVNIAGGGTTWTAGDLTVGDGGLGTVSISTGATVSVDSTVIGSLAGSDGSTVGLSGSGSAFDTHGSLIVGQAGDASLTIFSGATVSSGSAVIGAHANGSVRVGGLGSVWTSGALLIGGDGGGVTGPGNGTLDISGAGQVESSSATLGYAGGDSGIVTVDGGGTQWDVTNSVIVGRSGSGLTKITNAGTVQSNGLVLGDSFNGSGTVLVTGAGSTWRDDGDLIVGGAGTGALQVTLGGTLSASSTTIGRDAGSTGKVTVTGDGSTFSTAGSLTIGDASTGTVTVADGGTISAGSITIAAQAGSTGTLNVGSTLGQTAAGAATLDTSAIHFGAGSGTLVFNFGGPAYTLSASVDGNGAIDVADGSVSLSSDSSSFSGITTVSGGRLAVNGLLGGTMLVNSGVLSGTGTVGTTSVASGATIAPGSGVGILTVAGDLTFASGALYTVDVDGTGSDLIKVSGTARLVSGAAVSLGDTSGLRAGKTYTVLSASRGVIGTFGAVASSAAFVDTTLGYDTDDVTLTLTRNTVAFASTARTVNQRSAAEGVESLGGDNSLYQSVETLSAEQARNAFGQLAGALHGALTTATFDNSRFVRTIGIDRLRSAFDGIGAASGSVFVLGGPPGGASSALGYGETQSTTPAAQAAAAILADPYSARAVGWGQAYGGWGRTDGDANAAGIKDSVGGVAIGADAPFRETTWRIGVMGGYSKGNFDQANGSASGSSDNYDVGVYGGNQWGPLALRVGALYERQSIATQRKVEFSGFSQSLAADYDAATAQIYGELGYRIDAGRLAFEPFANAAYVHQHSDAFNETGGSAALSSAAENAGVTFTTLGLRSSTGFALAGLDATARSSVGWRHAYGDTTTQSSFHFAGGDDFTTVGTALDKDSLVLDAGLDFAAAQASTIGITYSGQYGSSSLSQTVKANLAVRF</sequence>
<dbReference type="EMBL" id="CP117268">
    <property type="protein sequence ID" value="WFS25183.1"/>
    <property type="molecule type" value="Genomic_DNA"/>
</dbReference>
<dbReference type="PROSITE" id="PS51208">
    <property type="entry name" value="AUTOTRANSPORTER"/>
    <property type="match status" value="1"/>
</dbReference>
<organism evidence="3 4">
    <name type="scientific">Rhizobium rhododendri</name>
    <dbReference type="NCBI Taxonomy" id="2506430"/>
    <lineage>
        <taxon>Bacteria</taxon>
        <taxon>Pseudomonadati</taxon>
        <taxon>Pseudomonadota</taxon>
        <taxon>Alphaproteobacteria</taxon>
        <taxon>Hyphomicrobiales</taxon>
        <taxon>Rhizobiaceae</taxon>
        <taxon>Rhizobium/Agrobacterium group</taxon>
        <taxon>Rhizobium</taxon>
    </lineage>
</organism>
<dbReference type="SUPFAM" id="SSF103515">
    <property type="entry name" value="Autotransporter"/>
    <property type="match status" value="1"/>
</dbReference>
<dbReference type="RefSeq" id="WP_161991017.1">
    <property type="nucleotide sequence ID" value="NZ_CP117268.1"/>
</dbReference>
<reference evidence="3 4" key="2">
    <citation type="journal article" date="2023" name="MicrobiologyOpen">
        <title>Genomics of the tumorigenes clade of the family Rhizobiaceae and description of Rhizobium rhododendri sp. nov.</title>
        <authorList>
            <person name="Kuzmanovic N."/>
            <person name="diCenzo G.C."/>
            <person name="Bunk B."/>
            <person name="Sproeer C."/>
            <person name="Fruehling A."/>
            <person name="Neumann-Schaal M."/>
            <person name="Overmann J."/>
            <person name="Smalla K."/>
        </authorList>
    </citation>
    <scope>NUCLEOTIDE SEQUENCE [LARGE SCALE GENOMIC DNA]</scope>
    <source>
        <strain evidence="4">rho-6.2</strain>
        <plasmid evidence="3 4">unnamed1</plasmid>
    </source>
</reference>
<dbReference type="InterPro" id="IPR011050">
    <property type="entry name" value="Pectin_lyase_fold/virulence"/>
</dbReference>
<gene>
    <name evidence="3" type="ORF">PR018_23230</name>
</gene>
<dbReference type="InterPro" id="IPR030895">
    <property type="entry name" value="T5SS_PEPC_rpt"/>
</dbReference>
<reference evidence="3 4" key="1">
    <citation type="journal article" date="2019" name="Phytopathology">
        <title>A Novel Group of Rhizobium tumorigenes-Like Agrobacteria Associated with Crown Gall Disease of Rhododendron and Blueberry.</title>
        <authorList>
            <person name="Kuzmanovic N."/>
            <person name="Behrens P."/>
            <person name="Idczak E."/>
            <person name="Wagner S."/>
            <person name="Gotz M."/>
            <person name="Sproer C."/>
            <person name="Bunk B."/>
            <person name="Overmann J."/>
            <person name="Smalla K."/>
        </authorList>
    </citation>
    <scope>NUCLEOTIDE SEQUENCE [LARGE SCALE GENOMIC DNA]</scope>
    <source>
        <strain evidence="4">rho-6.2</strain>
    </source>
</reference>
<geneLocation type="plasmid" evidence="3 4">
    <name>unnamed1</name>
</geneLocation>
<dbReference type="SUPFAM" id="SSF51126">
    <property type="entry name" value="Pectin lyase-like"/>
    <property type="match status" value="1"/>
</dbReference>
<evidence type="ECO:0000313" key="4">
    <source>
        <dbReference type="Proteomes" id="UP000318939"/>
    </source>
</evidence>
<keyword evidence="3" id="KW-0614">Plasmid</keyword>
<evidence type="ECO:0000313" key="3">
    <source>
        <dbReference type="EMBL" id="WFS25183.1"/>
    </source>
</evidence>
<keyword evidence="4" id="KW-1185">Reference proteome</keyword>
<name>A0ABY8IN73_9HYPH</name>
<dbReference type="SMART" id="SM00869">
    <property type="entry name" value="Autotransporter"/>
    <property type="match status" value="1"/>
</dbReference>